<organism evidence="2 3">
    <name type="scientific">Hydnomerulius pinastri MD-312</name>
    <dbReference type="NCBI Taxonomy" id="994086"/>
    <lineage>
        <taxon>Eukaryota</taxon>
        <taxon>Fungi</taxon>
        <taxon>Dikarya</taxon>
        <taxon>Basidiomycota</taxon>
        <taxon>Agaricomycotina</taxon>
        <taxon>Agaricomycetes</taxon>
        <taxon>Agaricomycetidae</taxon>
        <taxon>Boletales</taxon>
        <taxon>Boletales incertae sedis</taxon>
        <taxon>Leucogyrophana</taxon>
    </lineage>
</organism>
<evidence type="ECO:0000313" key="2">
    <source>
        <dbReference type="EMBL" id="KIJ61457.1"/>
    </source>
</evidence>
<gene>
    <name evidence="2" type="ORF">HYDPIDRAFT_115930</name>
    <name evidence="1" type="ORF">HYDPIDRAFT_120492</name>
</gene>
<dbReference type="EMBL" id="KN839862">
    <property type="protein sequence ID" value="KIJ61457.1"/>
    <property type="molecule type" value="Genomic_DNA"/>
</dbReference>
<dbReference type="Proteomes" id="UP000053820">
    <property type="component" value="Unassembled WGS sequence"/>
</dbReference>
<protein>
    <submittedName>
        <fullName evidence="2">Uncharacterized protein</fullName>
    </submittedName>
</protein>
<dbReference type="HOGENOM" id="CLU_3050601_0_0_1"/>
<proteinExistence type="predicted"/>
<evidence type="ECO:0000313" key="3">
    <source>
        <dbReference type="Proteomes" id="UP000053820"/>
    </source>
</evidence>
<reference evidence="2 3" key="1">
    <citation type="submission" date="2014-04" db="EMBL/GenBank/DDBJ databases">
        <title>Evolutionary Origins and Diversification of the Mycorrhizal Mutualists.</title>
        <authorList>
            <consortium name="DOE Joint Genome Institute"/>
            <consortium name="Mycorrhizal Genomics Consortium"/>
            <person name="Kohler A."/>
            <person name="Kuo A."/>
            <person name="Nagy L.G."/>
            <person name="Floudas D."/>
            <person name="Copeland A."/>
            <person name="Barry K.W."/>
            <person name="Cichocki N."/>
            <person name="Veneault-Fourrey C."/>
            <person name="LaButti K."/>
            <person name="Lindquist E.A."/>
            <person name="Lipzen A."/>
            <person name="Lundell T."/>
            <person name="Morin E."/>
            <person name="Murat C."/>
            <person name="Riley R."/>
            <person name="Ohm R."/>
            <person name="Sun H."/>
            <person name="Tunlid A."/>
            <person name="Henrissat B."/>
            <person name="Grigoriev I.V."/>
            <person name="Hibbett D.S."/>
            <person name="Martin F."/>
        </authorList>
    </citation>
    <scope>NUCLEOTIDE SEQUENCE [LARGE SCALE GENOMIC DNA]</scope>
    <source>
        <strain evidence="2 3">MD-312</strain>
    </source>
</reference>
<accession>A0A0C9WC88</accession>
<evidence type="ECO:0000313" key="1">
    <source>
        <dbReference type="EMBL" id="KIJ57650.1"/>
    </source>
</evidence>
<name>A0A0C9WC88_9AGAM</name>
<dbReference type="EMBL" id="KN840201">
    <property type="protein sequence ID" value="KIJ57650.1"/>
    <property type="molecule type" value="Genomic_DNA"/>
</dbReference>
<keyword evidence="3" id="KW-1185">Reference proteome</keyword>
<dbReference type="AlphaFoldDB" id="A0A0C9WC88"/>
<sequence length="54" mass="6063">MCLPIATTTSLRDQNRSFVAVGPPATRRRELTQSISTAQNKSHFLSMFYKDFAA</sequence>